<gene>
    <name evidence="3" type="ORF">BSZ32_03290</name>
</gene>
<proteinExistence type="predicted"/>
<keyword evidence="1" id="KW-0378">Hydrolase</keyword>
<dbReference type="Proteomes" id="UP000239907">
    <property type="component" value="Unassembled WGS sequence"/>
</dbReference>
<dbReference type="Gene3D" id="3.40.50.1110">
    <property type="entry name" value="SGNH hydrolase"/>
    <property type="match status" value="1"/>
</dbReference>
<evidence type="ECO:0000259" key="2">
    <source>
        <dbReference type="Pfam" id="PF03629"/>
    </source>
</evidence>
<evidence type="ECO:0000313" key="3">
    <source>
        <dbReference type="EMBL" id="PQJ27614.1"/>
    </source>
</evidence>
<dbReference type="PANTHER" id="PTHR31988:SF19">
    <property type="entry name" value="9-O-ACETYL-N-ACETYLNEURAMINIC ACID DEACETYLASE-RELATED"/>
    <property type="match status" value="1"/>
</dbReference>
<keyword evidence="4" id="KW-1185">Reference proteome</keyword>
<dbReference type="InterPro" id="IPR052940">
    <property type="entry name" value="Carb_Esterase_6"/>
</dbReference>
<name>A0A2S7TZQ0_9BACT</name>
<dbReference type="Pfam" id="PF03629">
    <property type="entry name" value="SASA"/>
    <property type="match status" value="1"/>
</dbReference>
<dbReference type="InterPro" id="IPR005181">
    <property type="entry name" value="SASA"/>
</dbReference>
<dbReference type="EMBL" id="MQWA01000001">
    <property type="protein sequence ID" value="PQJ27614.1"/>
    <property type="molecule type" value="Genomic_DNA"/>
</dbReference>
<evidence type="ECO:0000256" key="1">
    <source>
        <dbReference type="ARBA" id="ARBA00022801"/>
    </source>
</evidence>
<feature type="domain" description="Sialate O-acetylesterase" evidence="2">
    <location>
        <begin position="20"/>
        <end position="233"/>
    </location>
</feature>
<dbReference type="SUPFAM" id="SSF52266">
    <property type="entry name" value="SGNH hydrolase"/>
    <property type="match status" value="1"/>
</dbReference>
<dbReference type="GO" id="GO:0016788">
    <property type="term" value="F:hydrolase activity, acting on ester bonds"/>
    <property type="evidence" value="ECO:0007669"/>
    <property type="project" value="UniProtKB-ARBA"/>
</dbReference>
<sequence length="241" mass="26978">MLIFFTGKGFVPIELGKTKSAARVGDFGPEIGFSHEMTKDGKEIYLIKFFSSGMPLHHGWSGGRWIGDAPSSERRTNFYPGIDDEDAKKGILYSAMILKFTAGINNLKAYGNTPKIRRFLWMQGERDAQNKQSANEYAACLKLLRNRISADLKTPDLPMVFGQVLPHTPALKRYPHTELIRAQMAAAVSHSGKPEIITRATMVSTDKFPLLKDKVHYNAKGQWMLGQSMAVAMRDILNTEK</sequence>
<dbReference type="RefSeq" id="WP_165788608.1">
    <property type="nucleotide sequence ID" value="NZ_MQWA01000001.1"/>
</dbReference>
<organism evidence="3 4">
    <name type="scientific">Rubritalea profundi</name>
    <dbReference type="NCBI Taxonomy" id="1658618"/>
    <lineage>
        <taxon>Bacteria</taxon>
        <taxon>Pseudomonadati</taxon>
        <taxon>Verrucomicrobiota</taxon>
        <taxon>Verrucomicrobiia</taxon>
        <taxon>Verrucomicrobiales</taxon>
        <taxon>Rubritaleaceae</taxon>
        <taxon>Rubritalea</taxon>
    </lineage>
</organism>
<dbReference type="AlphaFoldDB" id="A0A2S7TZQ0"/>
<reference evidence="3 4" key="1">
    <citation type="submission" date="2016-12" db="EMBL/GenBank/DDBJ databases">
        <title>Study of bacterial adaptation to deep sea.</title>
        <authorList>
            <person name="Song J."/>
            <person name="Yoshizawa S."/>
            <person name="Kogure K."/>
        </authorList>
    </citation>
    <scope>NUCLEOTIDE SEQUENCE [LARGE SCALE GENOMIC DNA]</scope>
    <source>
        <strain evidence="3 4">SAORIC-165</strain>
    </source>
</reference>
<comment type="caution">
    <text evidence="3">The sequence shown here is derived from an EMBL/GenBank/DDBJ whole genome shotgun (WGS) entry which is preliminary data.</text>
</comment>
<evidence type="ECO:0000313" key="4">
    <source>
        <dbReference type="Proteomes" id="UP000239907"/>
    </source>
</evidence>
<accession>A0A2S7TZQ0</accession>
<dbReference type="InterPro" id="IPR036514">
    <property type="entry name" value="SGNH_hydro_sf"/>
</dbReference>
<protein>
    <recommendedName>
        <fullName evidence="2">Sialate O-acetylesterase domain-containing protein</fullName>
    </recommendedName>
</protein>
<dbReference type="PANTHER" id="PTHR31988">
    <property type="entry name" value="ESTERASE, PUTATIVE (DUF303)-RELATED"/>
    <property type="match status" value="1"/>
</dbReference>